<name>A0A8J7M1M3_9BACT</name>
<evidence type="ECO:0000259" key="1">
    <source>
        <dbReference type="PROSITE" id="PS51833"/>
    </source>
</evidence>
<organism evidence="2 3">
    <name type="scientific">Geomesophilobacter sediminis</name>
    <dbReference type="NCBI Taxonomy" id="2798584"/>
    <lineage>
        <taxon>Bacteria</taxon>
        <taxon>Pseudomonadati</taxon>
        <taxon>Thermodesulfobacteriota</taxon>
        <taxon>Desulfuromonadia</taxon>
        <taxon>Geobacterales</taxon>
        <taxon>Geobacteraceae</taxon>
        <taxon>Geomesophilobacter</taxon>
    </lineage>
</organism>
<accession>A0A8J7M1M3</accession>
<dbReference type="PANTHER" id="PTHR33525">
    <property type="match status" value="1"/>
</dbReference>
<reference evidence="2" key="1">
    <citation type="submission" date="2020-12" db="EMBL/GenBank/DDBJ databases">
        <title>Geomonas sp. Red875, isolated from river sediment.</title>
        <authorList>
            <person name="Xu Z."/>
            <person name="Zhang Z."/>
            <person name="Masuda Y."/>
            <person name="Itoh H."/>
            <person name="Senoo K."/>
        </authorList>
    </citation>
    <scope>NUCLEOTIDE SEQUENCE</scope>
    <source>
        <strain evidence="2">Red875</strain>
    </source>
</reference>
<keyword evidence="3" id="KW-1185">Reference proteome</keyword>
<dbReference type="SUPFAM" id="SSF109604">
    <property type="entry name" value="HD-domain/PDEase-like"/>
    <property type="match status" value="1"/>
</dbReference>
<feature type="domain" description="HDOD" evidence="1">
    <location>
        <begin position="21"/>
        <end position="216"/>
    </location>
</feature>
<dbReference type="Pfam" id="PF08668">
    <property type="entry name" value="HDOD"/>
    <property type="match status" value="1"/>
</dbReference>
<evidence type="ECO:0000313" key="2">
    <source>
        <dbReference type="EMBL" id="MBJ6726992.1"/>
    </source>
</evidence>
<dbReference type="SMART" id="SM00471">
    <property type="entry name" value="HDc"/>
    <property type="match status" value="1"/>
</dbReference>
<evidence type="ECO:0000313" key="3">
    <source>
        <dbReference type="Proteomes" id="UP000636888"/>
    </source>
</evidence>
<gene>
    <name evidence="2" type="ORF">JFN93_19955</name>
</gene>
<dbReference type="Gene3D" id="1.10.3210.10">
    <property type="entry name" value="Hypothetical protein af1432"/>
    <property type="match status" value="1"/>
</dbReference>
<dbReference type="InterPro" id="IPR003607">
    <property type="entry name" value="HD/PDEase_dom"/>
</dbReference>
<dbReference type="AlphaFoldDB" id="A0A8J7M1M3"/>
<protein>
    <submittedName>
        <fullName evidence="2">HDOD domain-containing protein</fullName>
    </submittedName>
</protein>
<dbReference type="InterPro" id="IPR052340">
    <property type="entry name" value="RNase_Y/CdgJ"/>
</dbReference>
<dbReference type="PROSITE" id="PS51833">
    <property type="entry name" value="HDOD"/>
    <property type="match status" value="1"/>
</dbReference>
<dbReference type="EMBL" id="JAEMHM010000019">
    <property type="protein sequence ID" value="MBJ6726992.1"/>
    <property type="molecule type" value="Genomic_DNA"/>
</dbReference>
<comment type="caution">
    <text evidence="2">The sequence shown here is derived from an EMBL/GenBank/DDBJ whole genome shotgun (WGS) entry which is preliminary data.</text>
</comment>
<dbReference type="RefSeq" id="WP_199385909.1">
    <property type="nucleotide sequence ID" value="NZ_JAEMHM010000019.1"/>
</dbReference>
<dbReference type="InterPro" id="IPR013976">
    <property type="entry name" value="HDOD"/>
</dbReference>
<proteinExistence type="predicted"/>
<dbReference type="Proteomes" id="UP000636888">
    <property type="component" value="Unassembled WGS sequence"/>
</dbReference>
<sequence length="288" mass="31652">MSTKSFVELIQDQLTQETLNLPMFHPIAVKLQALLSAKDFTIDQVVALIIKDPALTSQILRLANSAFFSGLSKVTTITEAVVRLGAREVASVAMLASQQNSYQSLNSPELKAYAQLLWRHAIGCAIGSRWLAEKTGYGHLAQEAFIAGLLHDIGNLLILKVVEGMGGSEEQPIKSISRELVTEIMLSMHADSGYELMQRWNLPDLYCVIVRDHHREQKDTSNLLLSIVHLVDNACRKIGISNNPDPSLMLAATFEAQGLGIKEIMLAELEIMIEDAMDMVNPAVGDIS</sequence>
<dbReference type="PANTHER" id="PTHR33525:SF3">
    <property type="entry name" value="RIBONUCLEASE Y"/>
    <property type="match status" value="1"/>
</dbReference>